<dbReference type="AlphaFoldDB" id="A0ABD5ZH03"/>
<comment type="caution">
    <text evidence="1">The sequence shown here is derived from an EMBL/GenBank/DDBJ whole genome shotgun (WGS) entry which is preliminary data.</text>
</comment>
<evidence type="ECO:0000313" key="1">
    <source>
        <dbReference type="EMBL" id="MFC7204508.1"/>
    </source>
</evidence>
<keyword evidence="2" id="KW-1185">Reference proteome</keyword>
<organism evidence="1 2">
    <name type="scientific">Haloferax namakaokahaiae</name>
    <dbReference type="NCBI Taxonomy" id="1748331"/>
    <lineage>
        <taxon>Archaea</taxon>
        <taxon>Methanobacteriati</taxon>
        <taxon>Methanobacteriota</taxon>
        <taxon>Stenosarchaea group</taxon>
        <taxon>Halobacteria</taxon>
        <taxon>Halobacteriales</taxon>
        <taxon>Haloferacaceae</taxon>
        <taxon>Haloferax</taxon>
    </lineage>
</organism>
<evidence type="ECO:0000313" key="2">
    <source>
        <dbReference type="Proteomes" id="UP001596481"/>
    </source>
</evidence>
<reference evidence="1 2" key="1">
    <citation type="journal article" date="2019" name="Int. J. Syst. Evol. Microbiol.">
        <title>The Global Catalogue of Microorganisms (GCM) 10K type strain sequencing project: providing services to taxonomists for standard genome sequencing and annotation.</title>
        <authorList>
            <consortium name="The Broad Institute Genomics Platform"/>
            <consortium name="The Broad Institute Genome Sequencing Center for Infectious Disease"/>
            <person name="Wu L."/>
            <person name="Ma J."/>
        </authorList>
    </citation>
    <scope>NUCLEOTIDE SEQUENCE [LARGE SCALE GENOMIC DNA]</scope>
    <source>
        <strain evidence="1 2">DSM 29988</strain>
    </source>
</reference>
<sequence length="175" mass="18100">MSRRRNGADSDRGQLVLVSGAVAAVALLALVLVHAQLAYAPTEAATSANVDEISSATEQSVAAATLDVSGRFSWGAQQAAVSDFTSRLDPSLERIERAYTGPGGVSISRNDSAAAGWALSNCPSGPYRAFGNCVADDGVVVQDRAGETTIVAVLVDIDIATLDRRAELTLAVRPV</sequence>
<gene>
    <name evidence="1" type="ORF">ACFQJC_13355</name>
</gene>
<name>A0ABD5ZH03_9EURY</name>
<accession>A0ABD5ZH03</accession>
<proteinExistence type="predicted"/>
<protein>
    <submittedName>
        <fullName evidence="1">Uncharacterized protein</fullName>
    </submittedName>
</protein>
<dbReference type="RefSeq" id="WP_390224268.1">
    <property type="nucleotide sequence ID" value="NZ_JBHTAA010000005.1"/>
</dbReference>
<dbReference type="InterPro" id="IPR055685">
    <property type="entry name" value="DUF7261"/>
</dbReference>
<dbReference type="EMBL" id="JBHTAA010000005">
    <property type="protein sequence ID" value="MFC7204508.1"/>
    <property type="molecule type" value="Genomic_DNA"/>
</dbReference>
<dbReference type="Pfam" id="PF23922">
    <property type="entry name" value="DUF7261"/>
    <property type="match status" value="1"/>
</dbReference>
<dbReference type="Proteomes" id="UP001596481">
    <property type="component" value="Unassembled WGS sequence"/>
</dbReference>